<dbReference type="Pfam" id="PF05703">
    <property type="entry name" value="Auxin_canalis"/>
    <property type="match status" value="1"/>
</dbReference>
<dbReference type="AlphaFoldDB" id="A0A1Y1IEJ9"/>
<dbReference type="InterPro" id="IPR008546">
    <property type="entry name" value="VAN3-bd-like_auxin_canal"/>
</dbReference>
<feature type="domain" description="VAN3-binding protein-like auxin canalisation" evidence="3">
    <location>
        <begin position="2"/>
        <end position="120"/>
    </location>
</feature>
<feature type="compositionally biased region" description="Polar residues" evidence="1">
    <location>
        <begin position="132"/>
        <end position="148"/>
    </location>
</feature>
<evidence type="ECO:0000313" key="4">
    <source>
        <dbReference type="EMBL" id="GAQ87511.1"/>
    </source>
</evidence>
<accession>A0A1Y1IEJ9</accession>
<dbReference type="InterPro" id="IPR040269">
    <property type="entry name" value="VAB"/>
</dbReference>
<feature type="chain" id="PRO_5013073088" description="VAN3-binding protein-like auxin canalisation domain-containing protein" evidence="2">
    <location>
        <begin position="28"/>
        <end position="163"/>
    </location>
</feature>
<proteinExistence type="predicted"/>
<evidence type="ECO:0000313" key="5">
    <source>
        <dbReference type="Proteomes" id="UP000054558"/>
    </source>
</evidence>
<gene>
    <name evidence="4" type="ORF">KFL_003580045</name>
</gene>
<sequence length="163" mass="15919">MTRSHAARVHAAVAVAGVASAVAAVTAATAANAADEAATKTSIAVAAAAALIAAQCVEVAEGLGANKEDLSAVVSSAVNVKSAGDIVTATAQAATALRASATLRARQPPSRASSSRVVPTGSNLSRGHGSAAQLSGTDTGDEGQTSHGSAWKGRLRIRPSLAR</sequence>
<evidence type="ECO:0000256" key="2">
    <source>
        <dbReference type="SAM" id="SignalP"/>
    </source>
</evidence>
<name>A0A1Y1IEJ9_KLENI</name>
<protein>
    <recommendedName>
        <fullName evidence="3">VAN3-binding protein-like auxin canalisation domain-containing protein</fullName>
    </recommendedName>
</protein>
<dbReference type="PANTHER" id="PTHR31351">
    <property type="entry name" value="EXPRESSED PROTEIN"/>
    <property type="match status" value="1"/>
</dbReference>
<keyword evidence="5" id="KW-1185">Reference proteome</keyword>
<dbReference type="Proteomes" id="UP000054558">
    <property type="component" value="Unassembled WGS sequence"/>
</dbReference>
<dbReference type="OMA" id="LKRPTHM"/>
<feature type="signal peptide" evidence="2">
    <location>
        <begin position="1"/>
        <end position="27"/>
    </location>
</feature>
<dbReference type="PANTHER" id="PTHR31351:SF4">
    <property type="entry name" value="AUXIN CANALIZATION PROTEIN (DUF828)"/>
    <property type="match status" value="1"/>
</dbReference>
<keyword evidence="2" id="KW-0732">Signal</keyword>
<organism evidence="4 5">
    <name type="scientific">Klebsormidium nitens</name>
    <name type="common">Green alga</name>
    <name type="synonym">Ulothrix nitens</name>
    <dbReference type="NCBI Taxonomy" id="105231"/>
    <lineage>
        <taxon>Eukaryota</taxon>
        <taxon>Viridiplantae</taxon>
        <taxon>Streptophyta</taxon>
        <taxon>Klebsormidiophyceae</taxon>
        <taxon>Klebsormidiales</taxon>
        <taxon>Klebsormidiaceae</taxon>
        <taxon>Klebsormidium</taxon>
    </lineage>
</organism>
<feature type="compositionally biased region" description="Low complexity" evidence="1">
    <location>
        <begin position="100"/>
        <end position="116"/>
    </location>
</feature>
<dbReference type="EMBL" id="DF237307">
    <property type="protein sequence ID" value="GAQ87511.1"/>
    <property type="molecule type" value="Genomic_DNA"/>
</dbReference>
<evidence type="ECO:0000256" key="1">
    <source>
        <dbReference type="SAM" id="MobiDB-lite"/>
    </source>
</evidence>
<feature type="region of interest" description="Disordered" evidence="1">
    <location>
        <begin position="100"/>
        <end position="163"/>
    </location>
</feature>
<reference evidence="4 5" key="1">
    <citation type="journal article" date="2014" name="Nat. Commun.">
        <title>Klebsormidium flaccidum genome reveals primary factors for plant terrestrial adaptation.</title>
        <authorList>
            <person name="Hori K."/>
            <person name="Maruyama F."/>
            <person name="Fujisawa T."/>
            <person name="Togashi T."/>
            <person name="Yamamoto N."/>
            <person name="Seo M."/>
            <person name="Sato S."/>
            <person name="Yamada T."/>
            <person name="Mori H."/>
            <person name="Tajima N."/>
            <person name="Moriyama T."/>
            <person name="Ikeuchi M."/>
            <person name="Watanabe M."/>
            <person name="Wada H."/>
            <person name="Kobayashi K."/>
            <person name="Saito M."/>
            <person name="Masuda T."/>
            <person name="Sasaki-Sekimoto Y."/>
            <person name="Mashiguchi K."/>
            <person name="Awai K."/>
            <person name="Shimojima M."/>
            <person name="Masuda S."/>
            <person name="Iwai M."/>
            <person name="Nobusawa T."/>
            <person name="Narise T."/>
            <person name="Kondo S."/>
            <person name="Saito H."/>
            <person name="Sato R."/>
            <person name="Murakawa M."/>
            <person name="Ihara Y."/>
            <person name="Oshima-Yamada Y."/>
            <person name="Ohtaka K."/>
            <person name="Satoh M."/>
            <person name="Sonobe K."/>
            <person name="Ishii M."/>
            <person name="Ohtani R."/>
            <person name="Kanamori-Sato M."/>
            <person name="Honoki R."/>
            <person name="Miyazaki D."/>
            <person name="Mochizuki H."/>
            <person name="Umetsu J."/>
            <person name="Higashi K."/>
            <person name="Shibata D."/>
            <person name="Kamiya Y."/>
            <person name="Sato N."/>
            <person name="Nakamura Y."/>
            <person name="Tabata S."/>
            <person name="Ida S."/>
            <person name="Kurokawa K."/>
            <person name="Ohta H."/>
        </authorList>
    </citation>
    <scope>NUCLEOTIDE SEQUENCE [LARGE SCALE GENOMIC DNA]</scope>
    <source>
        <strain evidence="4 5">NIES-2285</strain>
    </source>
</reference>
<evidence type="ECO:0000259" key="3">
    <source>
        <dbReference type="Pfam" id="PF05703"/>
    </source>
</evidence>